<dbReference type="Proteomes" id="UP000463700">
    <property type="component" value="Unassembled WGS sequence"/>
</dbReference>
<dbReference type="GO" id="GO:0006355">
    <property type="term" value="P:regulation of DNA-templated transcription"/>
    <property type="evidence" value="ECO:0007669"/>
    <property type="project" value="InterPro"/>
</dbReference>
<dbReference type="InterPro" id="IPR001867">
    <property type="entry name" value="OmpR/PhoB-type_DNA-bd"/>
</dbReference>
<keyword evidence="1 2" id="KW-0238">DNA-binding</keyword>
<evidence type="ECO:0000313" key="5">
    <source>
        <dbReference type="Proteomes" id="UP000463700"/>
    </source>
</evidence>
<dbReference type="CDD" id="cd00383">
    <property type="entry name" value="trans_reg_C"/>
    <property type="match status" value="1"/>
</dbReference>
<reference evidence="4 5" key="1">
    <citation type="journal article" date="2020" name="Int. J. Syst. Evol. Microbiol.">
        <title>Paraburkholderia madseniana sp. nov., a phenolic acid-degrading bacterium isolated from acidic forest soil.</title>
        <authorList>
            <person name="Wilhelm R.C."/>
            <person name="Murphy S.J.L."/>
            <person name="Feriancek N.M."/>
            <person name="Karasz D.C."/>
            <person name="DeRito C.M."/>
            <person name="Newman J.D."/>
            <person name="Buckley D.H."/>
        </authorList>
    </citation>
    <scope>NUCLEOTIDE SEQUENCE [LARGE SCALE GENOMIC DNA]</scope>
    <source>
        <strain evidence="4 5">RP11</strain>
    </source>
</reference>
<dbReference type="InterPro" id="IPR027417">
    <property type="entry name" value="P-loop_NTPase"/>
</dbReference>
<dbReference type="SMART" id="SM00862">
    <property type="entry name" value="Trans_reg_C"/>
    <property type="match status" value="1"/>
</dbReference>
<evidence type="ECO:0000256" key="1">
    <source>
        <dbReference type="ARBA" id="ARBA00023125"/>
    </source>
</evidence>
<evidence type="ECO:0000259" key="3">
    <source>
        <dbReference type="PROSITE" id="PS51755"/>
    </source>
</evidence>
<dbReference type="Gene3D" id="3.40.50.300">
    <property type="entry name" value="P-loop containing nucleotide triphosphate hydrolases"/>
    <property type="match status" value="1"/>
</dbReference>
<dbReference type="InterPro" id="IPR036388">
    <property type="entry name" value="WH-like_DNA-bd_sf"/>
</dbReference>
<dbReference type="SUPFAM" id="SSF52540">
    <property type="entry name" value="P-loop containing nucleoside triphosphate hydrolases"/>
    <property type="match status" value="1"/>
</dbReference>
<gene>
    <name evidence="4" type="ORF">FSO04_02845</name>
</gene>
<dbReference type="PRINTS" id="PR00364">
    <property type="entry name" value="DISEASERSIST"/>
</dbReference>
<dbReference type="PROSITE" id="PS51755">
    <property type="entry name" value="OMPR_PHOB"/>
    <property type="match status" value="1"/>
</dbReference>
<comment type="caution">
    <text evidence="4">The sequence shown here is derived from an EMBL/GenBank/DDBJ whole genome shotgun (WGS) entry which is preliminary data.</text>
</comment>
<dbReference type="PANTHER" id="PTHR47691:SF3">
    <property type="entry name" value="HTH-TYPE TRANSCRIPTIONAL REGULATOR RV0890C-RELATED"/>
    <property type="match status" value="1"/>
</dbReference>
<dbReference type="AlphaFoldDB" id="A0A6N6WLI6"/>
<name>A0A6N6WLI6_9BURK</name>
<evidence type="ECO:0000256" key="2">
    <source>
        <dbReference type="PROSITE-ProRule" id="PRU01091"/>
    </source>
</evidence>
<feature type="DNA-binding region" description="OmpR/PhoB-type" evidence="2">
    <location>
        <begin position="1"/>
        <end position="94"/>
    </location>
</feature>
<protein>
    <recommendedName>
        <fullName evidence="3">OmpR/PhoB-type domain-containing protein</fullName>
    </recommendedName>
</protein>
<sequence>MIKIGRVTVSLDMREVYLDDRLVQVGSRAFDILELLIQARGKTVTKDEILRRVWPNSVVEENNIHVQLSALRRILGADKQAIRTISGRGYRLAMPTEGNEPAALAGAVQGGQAGATRVSGLPICHAPLIGREGAMAEITRALNGTPIVTLLGPGGIGKTQLGIAVARSIAALSDREVCFITLAAVENAQRVVSMIAEALGVGRADGDVPLQSLVAAVQGRKLLVVLDNCEHVIESAATVCELLVQASADLRILTTSREPLRTRDEKFYWVAPLDTPGAEAGPEAISDCSSVRMFLAQMRALNAGVDTDPGSLDMVATICRRLDGLPLALELAAARAAVFGIRKTVSELDDRFQFLTGGRRTAPPRQQTLEATLDWSYQLLSATERTVLHRLGILPARFSLDAACAVAACQRLSPAEVTEAIVGLASKCVVMTTFDSRAKEYFLLESTREYALRKLYESDEADDVLTRNAAYLARSYQQPYERGFRPATLGSSLAAKSAAAR</sequence>
<dbReference type="Gene3D" id="1.10.10.10">
    <property type="entry name" value="Winged helix-like DNA-binding domain superfamily/Winged helix DNA-binding domain"/>
    <property type="match status" value="1"/>
</dbReference>
<dbReference type="SUPFAM" id="SSF46894">
    <property type="entry name" value="C-terminal effector domain of the bipartite response regulators"/>
    <property type="match status" value="1"/>
</dbReference>
<dbReference type="GO" id="GO:0003677">
    <property type="term" value="F:DNA binding"/>
    <property type="evidence" value="ECO:0007669"/>
    <property type="project" value="UniProtKB-UniRule"/>
</dbReference>
<dbReference type="PANTHER" id="PTHR47691">
    <property type="entry name" value="REGULATOR-RELATED"/>
    <property type="match status" value="1"/>
</dbReference>
<organism evidence="4 5">
    <name type="scientific">Paraburkholderia madseniana</name>
    <dbReference type="NCBI Taxonomy" id="2599607"/>
    <lineage>
        <taxon>Bacteria</taxon>
        <taxon>Pseudomonadati</taxon>
        <taxon>Pseudomonadota</taxon>
        <taxon>Betaproteobacteria</taxon>
        <taxon>Burkholderiales</taxon>
        <taxon>Burkholderiaceae</taxon>
        <taxon>Paraburkholderia</taxon>
    </lineage>
</organism>
<dbReference type="InterPro" id="IPR016032">
    <property type="entry name" value="Sig_transdc_resp-reg_C-effctor"/>
</dbReference>
<dbReference type="RefSeq" id="WP_154558254.1">
    <property type="nucleotide sequence ID" value="NZ_VOSW01000003.1"/>
</dbReference>
<dbReference type="GO" id="GO:0000160">
    <property type="term" value="P:phosphorelay signal transduction system"/>
    <property type="evidence" value="ECO:0007669"/>
    <property type="project" value="InterPro"/>
</dbReference>
<proteinExistence type="predicted"/>
<dbReference type="OrthoDB" id="9811542at2"/>
<dbReference type="Pfam" id="PF00486">
    <property type="entry name" value="Trans_reg_C"/>
    <property type="match status" value="1"/>
</dbReference>
<accession>A0A6N6WLI6</accession>
<dbReference type="EMBL" id="VOSW01000003">
    <property type="protein sequence ID" value="KAE8761532.1"/>
    <property type="molecule type" value="Genomic_DNA"/>
</dbReference>
<feature type="domain" description="OmpR/PhoB-type" evidence="3">
    <location>
        <begin position="1"/>
        <end position="94"/>
    </location>
</feature>
<evidence type="ECO:0000313" key="4">
    <source>
        <dbReference type="EMBL" id="KAE8761532.1"/>
    </source>
</evidence>